<name>A0ABT9JHB6_9RHOB</name>
<dbReference type="Pfam" id="PF07883">
    <property type="entry name" value="Cupin_2"/>
    <property type="match status" value="1"/>
</dbReference>
<dbReference type="Gene3D" id="2.60.120.10">
    <property type="entry name" value="Jelly Rolls"/>
    <property type="match status" value="1"/>
</dbReference>
<dbReference type="InterPro" id="IPR013096">
    <property type="entry name" value="Cupin_2"/>
</dbReference>
<evidence type="ECO:0000259" key="1">
    <source>
        <dbReference type="Pfam" id="PF07883"/>
    </source>
</evidence>
<feature type="domain" description="Cupin type-2" evidence="1">
    <location>
        <begin position="41"/>
        <end position="107"/>
    </location>
</feature>
<dbReference type="PANTHER" id="PTHR43698:SF1">
    <property type="entry name" value="BLL4564 PROTEIN"/>
    <property type="match status" value="1"/>
</dbReference>
<dbReference type="CDD" id="cd02233">
    <property type="entry name" value="cupin_HNL-like"/>
    <property type="match status" value="1"/>
</dbReference>
<sequence>MQITRNADRGDEAGPSAWFSGAVQIAPVIAAPAPARVAAAVVSFRPGARTAWHTHPLGQTLLILTGQGLAQREGGPVELLHPGDVVWFDPGERHWHGATAQSAMSHLAIQERLDGRAVDWHEHVADPLP</sequence>
<evidence type="ECO:0000313" key="3">
    <source>
        <dbReference type="Proteomes" id="UP001224997"/>
    </source>
</evidence>
<evidence type="ECO:0000313" key="2">
    <source>
        <dbReference type="EMBL" id="MDP5309015.1"/>
    </source>
</evidence>
<dbReference type="Proteomes" id="UP001224997">
    <property type="component" value="Unassembled WGS sequence"/>
</dbReference>
<dbReference type="RefSeq" id="WP_305964842.1">
    <property type="nucleotide sequence ID" value="NZ_JAVAMQ010000029.1"/>
</dbReference>
<organism evidence="2 3">
    <name type="scientific">Paracoccus spongiarum</name>
    <dbReference type="NCBI Taxonomy" id="3064387"/>
    <lineage>
        <taxon>Bacteria</taxon>
        <taxon>Pseudomonadati</taxon>
        <taxon>Pseudomonadota</taxon>
        <taxon>Alphaproteobacteria</taxon>
        <taxon>Rhodobacterales</taxon>
        <taxon>Paracoccaceae</taxon>
        <taxon>Paracoccus</taxon>
    </lineage>
</organism>
<dbReference type="InterPro" id="IPR047263">
    <property type="entry name" value="HNL-like_cupin"/>
</dbReference>
<dbReference type="SUPFAM" id="SSF51182">
    <property type="entry name" value="RmlC-like cupins"/>
    <property type="match status" value="1"/>
</dbReference>
<dbReference type="InterPro" id="IPR011051">
    <property type="entry name" value="RmlC_Cupin_sf"/>
</dbReference>
<proteinExistence type="predicted"/>
<accession>A0ABT9JHB6</accession>
<comment type="caution">
    <text evidence="2">The sequence shown here is derived from an EMBL/GenBank/DDBJ whole genome shotgun (WGS) entry which is preliminary data.</text>
</comment>
<dbReference type="EMBL" id="JAVAMQ010000029">
    <property type="protein sequence ID" value="MDP5309015.1"/>
    <property type="molecule type" value="Genomic_DNA"/>
</dbReference>
<gene>
    <name evidence="2" type="ORF">Q5Y72_18210</name>
</gene>
<dbReference type="PANTHER" id="PTHR43698">
    <property type="entry name" value="RIBD C-TERMINAL DOMAIN CONTAINING PROTEIN"/>
    <property type="match status" value="1"/>
</dbReference>
<dbReference type="InterPro" id="IPR014710">
    <property type="entry name" value="RmlC-like_jellyroll"/>
</dbReference>
<protein>
    <submittedName>
        <fullName evidence="2">Cupin domain-containing protein</fullName>
    </submittedName>
</protein>
<reference evidence="2 3" key="1">
    <citation type="submission" date="2023-08" db="EMBL/GenBank/DDBJ databases">
        <authorList>
            <person name="Park J.-S."/>
        </authorList>
    </citation>
    <scope>NUCLEOTIDE SEQUENCE [LARGE SCALE GENOMIC DNA]</scope>
    <source>
        <strain evidence="2 3">2205BS29-5</strain>
    </source>
</reference>
<keyword evidence="3" id="KW-1185">Reference proteome</keyword>